<evidence type="ECO:0000259" key="1">
    <source>
        <dbReference type="Pfam" id="PF09722"/>
    </source>
</evidence>
<dbReference type="RefSeq" id="WP_142817534.1">
    <property type="nucleotide sequence ID" value="NZ_CP035503.1"/>
</dbReference>
<keyword evidence="3" id="KW-1185">Reference proteome</keyword>
<proteinExistence type="predicted"/>
<sequence length="173" mass="18605">MLAHSARLPGDARSLAQSFATWLDDSLDPSHRTGSVAPVFSENESSIFLDSARAVLLIRTGLLAGNVAALVPLLGLGKKEDLSRALNANSTSLWRWARDNKPLPGQTVEQILRTMQLTLFAAEVFGGVEAARQWLHKPHPSLDGMAPIDYADNEFGAQKVRGMLAGLKYGGVA</sequence>
<dbReference type="OrthoDB" id="7831721at2"/>
<reference evidence="2 3" key="1">
    <citation type="submission" date="2019-01" db="EMBL/GenBank/DDBJ databases">
        <title>Genomic insights into a novel species Rhodoferax sp.</title>
        <authorList>
            <person name="Jin L."/>
        </authorList>
    </citation>
    <scope>NUCLEOTIDE SEQUENCE [LARGE SCALE GENOMIC DNA]</scope>
    <source>
        <strain evidence="2 3">CHu59-6-5</strain>
    </source>
</reference>
<dbReference type="NCBIfam" id="TIGR02293">
    <property type="entry name" value="TAS_TIGR02293"/>
    <property type="match status" value="1"/>
</dbReference>
<evidence type="ECO:0000313" key="2">
    <source>
        <dbReference type="EMBL" id="QDL36362.1"/>
    </source>
</evidence>
<dbReference type="KEGG" id="rhf:EUB48_02885"/>
<feature type="domain" description="Antitoxin Xre/MbcA/ParS-like toxin-binding" evidence="1">
    <location>
        <begin position="121"/>
        <end position="170"/>
    </location>
</feature>
<name>A0A515D7H5_9BURK</name>
<dbReference type="InterPro" id="IPR024467">
    <property type="entry name" value="Xre/MbcA/ParS-like_toxin-bd"/>
</dbReference>
<gene>
    <name evidence="2" type="ORF">EUB48_02885</name>
</gene>
<protein>
    <submittedName>
        <fullName evidence="2">DUF2384 domain-containing protein</fullName>
    </submittedName>
</protein>
<dbReference type="InterPro" id="IPR011979">
    <property type="entry name" value="Antitox_Xre"/>
</dbReference>
<organism evidence="2 3">
    <name type="scientific">Rhodoferax sediminis</name>
    <dbReference type="NCBI Taxonomy" id="2509614"/>
    <lineage>
        <taxon>Bacteria</taxon>
        <taxon>Pseudomonadati</taxon>
        <taxon>Pseudomonadota</taxon>
        <taxon>Betaproteobacteria</taxon>
        <taxon>Burkholderiales</taxon>
        <taxon>Comamonadaceae</taxon>
        <taxon>Rhodoferax</taxon>
    </lineage>
</organism>
<accession>A0A515D7H5</accession>
<dbReference type="Pfam" id="PF09722">
    <property type="entry name" value="Xre_MbcA_ParS_C"/>
    <property type="match status" value="1"/>
</dbReference>
<evidence type="ECO:0000313" key="3">
    <source>
        <dbReference type="Proteomes" id="UP000316798"/>
    </source>
</evidence>
<dbReference type="Proteomes" id="UP000316798">
    <property type="component" value="Chromosome"/>
</dbReference>
<dbReference type="AlphaFoldDB" id="A0A515D7H5"/>
<dbReference type="EMBL" id="CP035503">
    <property type="protein sequence ID" value="QDL36362.1"/>
    <property type="molecule type" value="Genomic_DNA"/>
</dbReference>